<dbReference type="GO" id="GO:0009246">
    <property type="term" value="P:enterobacterial common antigen biosynthetic process"/>
    <property type="evidence" value="ECO:0007669"/>
    <property type="project" value="TreeGrafter"/>
</dbReference>
<dbReference type="InterPro" id="IPR002656">
    <property type="entry name" value="Acyl_transf_3_dom"/>
</dbReference>
<evidence type="ECO:0000256" key="4">
    <source>
        <dbReference type="ARBA" id="ARBA00022692"/>
    </source>
</evidence>
<feature type="domain" description="Acyltransferase 3" evidence="8">
    <location>
        <begin position="22"/>
        <end position="338"/>
    </location>
</feature>
<evidence type="ECO:0000313" key="9">
    <source>
        <dbReference type="EMBL" id="QMW77465.1"/>
    </source>
</evidence>
<dbReference type="PANTHER" id="PTHR40074">
    <property type="entry name" value="O-ACETYLTRANSFERASE WECH"/>
    <property type="match status" value="1"/>
</dbReference>
<name>A0A7G5MS72_9FIRM</name>
<dbReference type="GeneID" id="75055500"/>
<keyword evidence="9" id="KW-0808">Transferase</keyword>
<feature type="transmembrane region" description="Helical" evidence="7">
    <location>
        <begin position="166"/>
        <end position="185"/>
    </location>
</feature>
<dbReference type="RefSeq" id="WP_081624894.1">
    <property type="nucleotide sequence ID" value="NZ_CABLBP010000010.1"/>
</dbReference>
<feature type="transmembrane region" description="Helical" evidence="7">
    <location>
        <begin position="94"/>
        <end position="113"/>
    </location>
</feature>
<dbReference type="Pfam" id="PF01757">
    <property type="entry name" value="Acyl_transf_3"/>
    <property type="match status" value="1"/>
</dbReference>
<keyword evidence="4 7" id="KW-0812">Transmembrane</keyword>
<evidence type="ECO:0000313" key="10">
    <source>
        <dbReference type="Proteomes" id="UP000515789"/>
    </source>
</evidence>
<feature type="transmembrane region" description="Helical" evidence="7">
    <location>
        <begin position="56"/>
        <end position="73"/>
    </location>
</feature>
<gene>
    <name evidence="9" type="ORF">E5259_07575</name>
</gene>
<evidence type="ECO:0000256" key="6">
    <source>
        <dbReference type="ARBA" id="ARBA00023136"/>
    </source>
</evidence>
<evidence type="ECO:0000256" key="5">
    <source>
        <dbReference type="ARBA" id="ARBA00022989"/>
    </source>
</evidence>
<dbReference type="Proteomes" id="UP000515789">
    <property type="component" value="Chromosome"/>
</dbReference>
<keyword evidence="5 7" id="KW-1133">Transmembrane helix</keyword>
<proteinExistence type="inferred from homology"/>
<dbReference type="AlphaFoldDB" id="A0A7G5MS72"/>
<dbReference type="GO" id="GO:0016413">
    <property type="term" value="F:O-acetyltransferase activity"/>
    <property type="evidence" value="ECO:0007669"/>
    <property type="project" value="TreeGrafter"/>
</dbReference>
<feature type="transmembrane region" description="Helical" evidence="7">
    <location>
        <begin position="133"/>
        <end position="154"/>
    </location>
</feature>
<evidence type="ECO:0000256" key="1">
    <source>
        <dbReference type="ARBA" id="ARBA00004651"/>
    </source>
</evidence>
<sequence>MKKCIEEFHWRLLSKYRTKLMGIAIIWIMLYHGNEIGMILPEPLEIINFVLEKGRGGVEIFLFLSGLGLYYSYSKNPDMKRFYRRRIVRVIFPYLLISLPFWIGQDLLIYRSFSAFVKNITLISFWVEGYTRLWYFGLLIPLYLVFPFIYKWIFGNGRQENSEIRRAWITIGLVVIFNISIKLIFPDYYSKVEIALTRIPIFIIGVLCGYFAKFNKKVTYGEIAALFLGYSYRMFTYEYHIGGMTVRYWYCALTLVVCFICIFFFEYIEKNQKQHRSGSSNILQIAGRYSLELYIVHIWIRTFFRKCGFDYNINGIQLNKYGLLNYFIIIIISCMVTYIFVKAQSIIRRVVKGFHI</sequence>
<evidence type="ECO:0000256" key="3">
    <source>
        <dbReference type="ARBA" id="ARBA00022475"/>
    </source>
</evidence>
<protein>
    <submittedName>
        <fullName evidence="9">Acyltransferase</fullName>
    </submittedName>
</protein>
<feature type="transmembrane region" description="Helical" evidence="7">
    <location>
        <begin position="191"/>
        <end position="211"/>
    </location>
</feature>
<feature type="transmembrane region" description="Helical" evidence="7">
    <location>
        <begin position="247"/>
        <end position="265"/>
    </location>
</feature>
<organism evidence="9 10">
    <name type="scientific">Blautia producta</name>
    <dbReference type="NCBI Taxonomy" id="33035"/>
    <lineage>
        <taxon>Bacteria</taxon>
        <taxon>Bacillati</taxon>
        <taxon>Bacillota</taxon>
        <taxon>Clostridia</taxon>
        <taxon>Lachnospirales</taxon>
        <taxon>Lachnospiraceae</taxon>
        <taxon>Blautia</taxon>
    </lineage>
</organism>
<keyword evidence="3" id="KW-1003">Cell membrane</keyword>
<keyword evidence="9" id="KW-0012">Acyltransferase</keyword>
<dbReference type="GO" id="GO:0005886">
    <property type="term" value="C:plasma membrane"/>
    <property type="evidence" value="ECO:0007669"/>
    <property type="project" value="UniProtKB-SubCell"/>
</dbReference>
<evidence type="ECO:0000256" key="7">
    <source>
        <dbReference type="SAM" id="Phobius"/>
    </source>
</evidence>
<dbReference type="EMBL" id="CP039126">
    <property type="protein sequence ID" value="QMW77465.1"/>
    <property type="molecule type" value="Genomic_DNA"/>
</dbReference>
<keyword evidence="6 7" id="KW-0472">Membrane</keyword>
<feature type="transmembrane region" description="Helical" evidence="7">
    <location>
        <begin position="20"/>
        <end position="40"/>
    </location>
</feature>
<feature type="transmembrane region" description="Helical" evidence="7">
    <location>
        <begin position="324"/>
        <end position="341"/>
    </location>
</feature>
<dbReference type="PANTHER" id="PTHR40074:SF2">
    <property type="entry name" value="O-ACETYLTRANSFERASE WECH"/>
    <property type="match status" value="1"/>
</dbReference>
<evidence type="ECO:0000259" key="8">
    <source>
        <dbReference type="Pfam" id="PF01757"/>
    </source>
</evidence>
<reference evidence="9 10" key="1">
    <citation type="submission" date="2019-04" db="EMBL/GenBank/DDBJ databases">
        <authorList>
            <person name="Schori C."/>
            <person name="Ahrens C."/>
        </authorList>
    </citation>
    <scope>NUCLEOTIDE SEQUENCE [LARGE SCALE GENOMIC DNA]</scope>
    <source>
        <strain evidence="9 10">DSM 2950</strain>
    </source>
</reference>
<comment type="subcellular location">
    <subcellularLocation>
        <location evidence="1">Cell membrane</location>
        <topology evidence="1">Multi-pass membrane protein</topology>
    </subcellularLocation>
</comment>
<accession>A0A7G5MS72</accession>
<evidence type="ECO:0000256" key="2">
    <source>
        <dbReference type="ARBA" id="ARBA00007400"/>
    </source>
</evidence>
<feature type="transmembrane region" description="Helical" evidence="7">
    <location>
        <begin position="218"/>
        <end position="235"/>
    </location>
</feature>
<comment type="similarity">
    <text evidence="2">Belongs to the acyltransferase 3 family.</text>
</comment>